<protein>
    <submittedName>
        <fullName evidence="1">Uncharacterized protein</fullName>
    </submittedName>
</protein>
<evidence type="ECO:0000313" key="2">
    <source>
        <dbReference type="Proteomes" id="UP000184184"/>
    </source>
</evidence>
<dbReference type="EMBL" id="FRCZ01000008">
    <property type="protein sequence ID" value="SHN33738.1"/>
    <property type="molecule type" value="Genomic_DNA"/>
</dbReference>
<reference evidence="1 2" key="1">
    <citation type="submission" date="2016-11" db="EMBL/GenBank/DDBJ databases">
        <authorList>
            <person name="Jaros S."/>
            <person name="Januszkiewicz K."/>
            <person name="Wedrychowicz H."/>
        </authorList>
    </citation>
    <scope>NUCLEOTIDE SEQUENCE [LARGE SCALE GENOMIC DNA]</scope>
    <source>
        <strain evidence="1 2">CGMCC 1.10681</strain>
    </source>
</reference>
<gene>
    <name evidence="1" type="ORF">SAMN05216179_3462</name>
</gene>
<evidence type="ECO:0000313" key="1">
    <source>
        <dbReference type="EMBL" id="SHN33738.1"/>
    </source>
</evidence>
<proteinExistence type="predicted"/>
<dbReference type="AlphaFoldDB" id="A0A1M7QQE8"/>
<dbReference type="OrthoDB" id="2869175at2"/>
<sequence length="168" mass="19767">MIQKSNYELAISSLTYAREDHYDGINAIYRLAACVPIQKDSSPHGIRRQLRRLIKDLLKLDVKPNRIFVHDDKLEISYYPKRFQMVMTRGQYTGLQLEFAEFLNKSSIRDLMIHDGCYRDDPEYSVKAVNNELINFYPEFNSQCFGARENEPIEVVNYSLDEIFREVS</sequence>
<keyword evidence="2" id="KW-1185">Reference proteome</keyword>
<accession>A0A1M7QQE8</accession>
<dbReference type="RefSeq" id="WP_073203073.1">
    <property type="nucleotide sequence ID" value="NZ_FRCZ01000008.1"/>
</dbReference>
<name>A0A1M7QQE8_9BACI</name>
<dbReference type="Proteomes" id="UP000184184">
    <property type="component" value="Unassembled WGS sequence"/>
</dbReference>
<organism evidence="1 2">
    <name type="scientific">Gracilibacillus kekensis</name>
    <dbReference type="NCBI Taxonomy" id="1027249"/>
    <lineage>
        <taxon>Bacteria</taxon>
        <taxon>Bacillati</taxon>
        <taxon>Bacillota</taxon>
        <taxon>Bacilli</taxon>
        <taxon>Bacillales</taxon>
        <taxon>Bacillaceae</taxon>
        <taxon>Gracilibacillus</taxon>
    </lineage>
</organism>
<dbReference type="STRING" id="1027249.SAMN05216179_3462"/>